<keyword evidence="4" id="KW-0540">Nuclease</keyword>
<feature type="domain" description="Reverse transcriptase RNase H-like" evidence="9">
    <location>
        <begin position="692"/>
        <end position="792"/>
    </location>
</feature>
<dbReference type="InterPro" id="IPR043502">
    <property type="entry name" value="DNA/RNA_pol_sf"/>
</dbReference>
<evidence type="ECO:0000256" key="4">
    <source>
        <dbReference type="ARBA" id="ARBA00022722"/>
    </source>
</evidence>
<gene>
    <name evidence="11" type="primary">LOC120106124</name>
</gene>
<dbReference type="Gene3D" id="3.10.10.10">
    <property type="entry name" value="HIV Type 1 Reverse Transcriptase, subunit A, domain 1"/>
    <property type="match status" value="1"/>
</dbReference>
<dbReference type="EC" id="2.7.7.49" evidence="1"/>
<accession>A0A8B8ZTT8</accession>
<evidence type="ECO:0000256" key="2">
    <source>
        <dbReference type="ARBA" id="ARBA00022679"/>
    </source>
</evidence>
<protein>
    <recommendedName>
        <fullName evidence="1">RNA-directed DNA polymerase</fullName>
        <ecNumber evidence="1">2.7.7.49</ecNumber>
    </recommendedName>
</protein>
<dbReference type="InterPro" id="IPR041373">
    <property type="entry name" value="RT_RNaseH"/>
</dbReference>
<evidence type="ECO:0000256" key="7">
    <source>
        <dbReference type="ARBA" id="ARBA00022918"/>
    </source>
</evidence>
<dbReference type="InterPro" id="IPR050951">
    <property type="entry name" value="Retrovirus_Pol_polyprotein"/>
</dbReference>
<dbReference type="SUPFAM" id="SSF56672">
    <property type="entry name" value="DNA/RNA polymerases"/>
    <property type="match status" value="1"/>
</dbReference>
<keyword evidence="10" id="KW-1185">Reference proteome</keyword>
<dbReference type="PANTHER" id="PTHR37984">
    <property type="entry name" value="PROTEIN CBG26694"/>
    <property type="match status" value="1"/>
</dbReference>
<dbReference type="GO" id="GO:0003964">
    <property type="term" value="F:RNA-directed DNA polymerase activity"/>
    <property type="evidence" value="ECO:0007669"/>
    <property type="project" value="UniProtKB-KW"/>
</dbReference>
<dbReference type="Pfam" id="PF17917">
    <property type="entry name" value="RT_RNaseH"/>
    <property type="match status" value="1"/>
</dbReference>
<dbReference type="GeneID" id="120106124"/>
<proteinExistence type="predicted"/>
<dbReference type="Proteomes" id="UP000228380">
    <property type="component" value="Unplaced"/>
</dbReference>
<feature type="region of interest" description="Disordered" evidence="8">
    <location>
        <begin position="83"/>
        <end position="113"/>
    </location>
</feature>
<dbReference type="PANTHER" id="PTHR37984:SF5">
    <property type="entry name" value="PROTEIN NYNRIN-LIKE"/>
    <property type="match status" value="1"/>
</dbReference>
<keyword evidence="3" id="KW-0548">Nucleotidyltransferase</keyword>
<dbReference type="KEGG" id="pda:120106124"/>
<dbReference type="RefSeq" id="XP_038974943.1">
    <property type="nucleotide sequence ID" value="XM_039119015.1"/>
</dbReference>
<dbReference type="FunFam" id="3.10.20.370:FF:000001">
    <property type="entry name" value="Retrovirus-related Pol polyprotein from transposon 17.6-like protein"/>
    <property type="match status" value="1"/>
</dbReference>
<evidence type="ECO:0000259" key="9">
    <source>
        <dbReference type="Pfam" id="PF17917"/>
    </source>
</evidence>
<organism evidence="10 11">
    <name type="scientific">Phoenix dactylifera</name>
    <name type="common">Date palm</name>
    <dbReference type="NCBI Taxonomy" id="42345"/>
    <lineage>
        <taxon>Eukaryota</taxon>
        <taxon>Viridiplantae</taxon>
        <taxon>Streptophyta</taxon>
        <taxon>Embryophyta</taxon>
        <taxon>Tracheophyta</taxon>
        <taxon>Spermatophyta</taxon>
        <taxon>Magnoliopsida</taxon>
        <taxon>Liliopsida</taxon>
        <taxon>Arecaceae</taxon>
        <taxon>Coryphoideae</taxon>
        <taxon>Phoeniceae</taxon>
        <taxon>Phoenix</taxon>
    </lineage>
</organism>
<dbReference type="OrthoDB" id="691543at2759"/>
<dbReference type="CDD" id="cd00303">
    <property type="entry name" value="retropepsin_like"/>
    <property type="match status" value="1"/>
</dbReference>
<keyword evidence="7" id="KW-0695">RNA-directed DNA polymerase</keyword>
<dbReference type="Gene3D" id="3.30.70.270">
    <property type="match status" value="1"/>
</dbReference>
<keyword evidence="6" id="KW-0378">Hydrolase</keyword>
<name>A0A8B8ZTT8_PHODC</name>
<keyword evidence="2" id="KW-0808">Transferase</keyword>
<dbReference type="GO" id="GO:0016787">
    <property type="term" value="F:hydrolase activity"/>
    <property type="evidence" value="ECO:0007669"/>
    <property type="project" value="UniProtKB-KW"/>
</dbReference>
<dbReference type="SUPFAM" id="SSF50630">
    <property type="entry name" value="Acid proteases"/>
    <property type="match status" value="1"/>
</dbReference>
<evidence type="ECO:0000313" key="11">
    <source>
        <dbReference type="RefSeq" id="XP_038974943.1"/>
    </source>
</evidence>
<dbReference type="CDD" id="cd09274">
    <property type="entry name" value="RNase_HI_RT_Ty3"/>
    <property type="match status" value="1"/>
</dbReference>
<sequence>MSLEDIVKTLATNTLQFQQETKQFQHEARASIQSLDNQMGQMAIAISRLEAQSSGKLPSQTVVNPRENASAIILRSGKEVEIPTKATPASSKQEKKKNIVADRNVSNDDDVLSPFPQALAESRKDEQNKDLYETFRRCEVNIPLLDAIKQVPRYAKFLKELCTIKRKLKLKGCETVRVGENVSAVIQRKLYAKCKDPGMFTIPCTIGNTRFEKAMIDLGASINVMSYSIYASLKLGPLNKTGVVIQLADRSNAYPKGVVEDVLVQVNDLVFPADFYVLDMENGDQTAPILLGRPFLKTSKTKIDVHSGTLTMEFNGEIIKFNIYDAMKYPGDDNPIYSIDVIDSLAQEVFELDGKDGLEVAISKHLEKENEELVLSTDLQKIVASLNNFPKLQQSGNISYIALLVSNKRPLPSVLQALIPDLKPLPSHLKYMFFGDRGTLPVIISNKLSASQEEKLVQILKEHQTAIGWTIADIKGISPTTCMHRILLEEGAKSSRQPQRRLNPPIMDVVKKEILKLLEVGVIYPISDSNWVSPVQVVPKKTGITVVKNQNDELVPTRYFQIAIAPEDQEKTTFTCPFGTFAYRRMPFGLFEPGIVLGHVVSSRGIEVDRAKVDIIQSLPSPTCVRKVRSFLGHAGFYRRFIKDFSKVALPLCKLLQKNVAFEFDEACKNAFDKLKELLTFAPVIQPPNWNIPFEIMCDASDYAVGTVLGQRIGKVSHAIYYASGTLNDGQRNYSTTEKELLAVVFALEKFRSYLLGTKVIVYSDHAALRYLMMKKEEKPRLIRWILLLSEFDLEIKDKRGTENRVADHLSRLVHMEDEISLQETFPDEQLFSASVTLPWYANLVNYLVTNMLPSGLSKAQRDKIKSDAKYYVWDDPYLWKHCADQVIRRSFWS</sequence>
<evidence type="ECO:0000313" key="10">
    <source>
        <dbReference type="Proteomes" id="UP000228380"/>
    </source>
</evidence>
<dbReference type="Pfam" id="PF13650">
    <property type="entry name" value="Asp_protease_2"/>
    <property type="match status" value="1"/>
</dbReference>
<evidence type="ECO:0000256" key="1">
    <source>
        <dbReference type="ARBA" id="ARBA00012493"/>
    </source>
</evidence>
<evidence type="ECO:0000256" key="6">
    <source>
        <dbReference type="ARBA" id="ARBA00022801"/>
    </source>
</evidence>
<dbReference type="AlphaFoldDB" id="A0A8B8ZTT8"/>
<dbReference type="FunFam" id="3.30.70.270:FF:000020">
    <property type="entry name" value="Transposon Tf2-6 polyprotein-like Protein"/>
    <property type="match status" value="1"/>
</dbReference>
<dbReference type="InterPro" id="IPR021109">
    <property type="entry name" value="Peptidase_aspartic_dom_sf"/>
</dbReference>
<dbReference type="InterPro" id="IPR043128">
    <property type="entry name" value="Rev_trsase/Diguanyl_cyclase"/>
</dbReference>
<keyword evidence="5" id="KW-0255">Endonuclease</keyword>
<dbReference type="Gene3D" id="2.40.70.10">
    <property type="entry name" value="Acid Proteases"/>
    <property type="match status" value="1"/>
</dbReference>
<evidence type="ECO:0000256" key="3">
    <source>
        <dbReference type="ARBA" id="ARBA00022695"/>
    </source>
</evidence>
<dbReference type="GO" id="GO:0004519">
    <property type="term" value="F:endonuclease activity"/>
    <property type="evidence" value="ECO:0007669"/>
    <property type="project" value="UniProtKB-KW"/>
</dbReference>
<evidence type="ECO:0000256" key="8">
    <source>
        <dbReference type="SAM" id="MobiDB-lite"/>
    </source>
</evidence>
<reference evidence="11" key="1">
    <citation type="submission" date="2025-08" db="UniProtKB">
        <authorList>
            <consortium name="RefSeq"/>
        </authorList>
    </citation>
    <scope>IDENTIFICATION</scope>
    <source>
        <tissue evidence="11">Young leaves</tissue>
    </source>
</reference>
<evidence type="ECO:0000256" key="5">
    <source>
        <dbReference type="ARBA" id="ARBA00022759"/>
    </source>
</evidence>